<dbReference type="AlphaFoldDB" id="A0ABD7NBB9"/>
<protein>
    <submittedName>
        <fullName evidence="2">Uncharacterized protein</fullName>
    </submittedName>
</protein>
<comment type="caution">
    <text evidence="2">The sequence shown here is derived from an EMBL/GenBank/DDBJ whole genome shotgun (WGS) entry which is preliminary data.</text>
</comment>
<evidence type="ECO:0000313" key="2">
    <source>
        <dbReference type="EMBL" id="SSG10597.1"/>
    </source>
</evidence>
<organism evidence="2 3">
    <name type="scientific">Klebsiella quasipneumoniae</name>
    <dbReference type="NCBI Taxonomy" id="1463165"/>
    <lineage>
        <taxon>Bacteria</taxon>
        <taxon>Pseudomonadati</taxon>
        <taxon>Pseudomonadota</taxon>
        <taxon>Gammaproteobacteria</taxon>
        <taxon>Enterobacterales</taxon>
        <taxon>Enterobacteriaceae</taxon>
        <taxon>Klebsiella/Raoultella group</taxon>
        <taxon>Klebsiella</taxon>
        <taxon>Klebsiella pneumoniae complex</taxon>
    </lineage>
</organism>
<evidence type="ECO:0000313" key="3">
    <source>
        <dbReference type="Proteomes" id="UP000252079"/>
    </source>
</evidence>
<gene>
    <name evidence="2" type="ORF">SAMEA23995918_05533</name>
</gene>
<sequence>MKWGTINSQFCLDNLRDTLSPLIGAEVHYLALPRDVIKNFEPSQIGTIVGTLTDAVLPYIALEKKVGLHKGVGILGDREGYPDFNHSDGYRIELKGLFIDNPEIELKLPPTRREPSARLTQKVTVNNVNSETDALMVLSYKLETYTRQPSLVTPVITDIGLFPVIECIKARDHRLIESGGIWFGDYQTPAILSNAGKRKIAFNQETSKESYGRKESEGKDYNEDTNFGKLKRIPYEPLQRFLKKNGASYSARGTYPAPWIID</sequence>
<accession>A0ABD7NBB9</accession>
<reference evidence="2 3" key="1">
    <citation type="submission" date="2018-07" db="EMBL/GenBank/DDBJ databases">
        <authorList>
            <consortium name="Pathogen Informatics"/>
        </authorList>
    </citation>
    <scope>NUCLEOTIDE SEQUENCE [LARGE SCALE GENOMIC DNA]</scope>
    <source>
        <strain evidence="2 3">4300STDY6636950</strain>
    </source>
</reference>
<feature type="compositionally biased region" description="Basic and acidic residues" evidence="1">
    <location>
        <begin position="206"/>
        <end position="222"/>
    </location>
</feature>
<feature type="region of interest" description="Disordered" evidence="1">
    <location>
        <begin position="206"/>
        <end position="225"/>
    </location>
</feature>
<proteinExistence type="predicted"/>
<name>A0ABD7NBB9_9ENTR</name>
<dbReference type="Proteomes" id="UP000252079">
    <property type="component" value="Unassembled WGS sequence"/>
</dbReference>
<dbReference type="RefSeq" id="WP_142367455.1">
    <property type="nucleotide sequence ID" value="NZ_UFBM01000089.1"/>
</dbReference>
<dbReference type="EMBL" id="UFBM01000089">
    <property type="protein sequence ID" value="SSG10597.1"/>
    <property type="molecule type" value="Genomic_DNA"/>
</dbReference>
<evidence type="ECO:0000256" key="1">
    <source>
        <dbReference type="SAM" id="MobiDB-lite"/>
    </source>
</evidence>